<dbReference type="Proteomes" id="UP000693970">
    <property type="component" value="Unassembled WGS sequence"/>
</dbReference>
<evidence type="ECO:0000313" key="2">
    <source>
        <dbReference type="Proteomes" id="UP000693970"/>
    </source>
</evidence>
<dbReference type="PANTHER" id="PTHR18901">
    <property type="entry name" value="2-DEOXYGLUCOSE-6-PHOSPHATE PHOSPHATASE 2"/>
    <property type="match status" value="1"/>
</dbReference>
<sequence length="284" mass="30961">MTASTDTHAASETTIADDGCSPTIKAILFDLDGTLLDTETLSDKAVLLATFGGAIPPHILSQSPMSNYSIPWELKKQLLGLRGAEWAPIVIDNAQRNWQPSNGDLIRFPDAMQLWKAWEDHLSDMCEQVEACPGAKELVQAFASSPQQLPMAIATSSRYAGVDKKRKRHEEGMFEHFQAIVAGDDPAVKNGKPAPDIYLQAAKRLQVRPEECLVFEDALSGVKAGKAAGCRVVAIPDPRYTETERAVFETEGGADVILNSLWEFDGRPFGLDVNLSSLRGTTTF</sequence>
<name>A0A9K3KGG7_9STRA</name>
<dbReference type="Pfam" id="PF00702">
    <property type="entry name" value="Hydrolase"/>
    <property type="match status" value="1"/>
</dbReference>
<dbReference type="OrthoDB" id="40579at2759"/>
<reference evidence="1" key="1">
    <citation type="journal article" date="2021" name="Sci. Rep.">
        <title>Diploid genomic architecture of Nitzschia inconspicua, an elite biomass production diatom.</title>
        <authorList>
            <person name="Oliver A."/>
            <person name="Podell S."/>
            <person name="Pinowska A."/>
            <person name="Traller J.C."/>
            <person name="Smith S.R."/>
            <person name="McClure R."/>
            <person name="Beliaev A."/>
            <person name="Bohutskyi P."/>
            <person name="Hill E.A."/>
            <person name="Rabines A."/>
            <person name="Zheng H."/>
            <person name="Allen L.Z."/>
            <person name="Kuo A."/>
            <person name="Grigoriev I.V."/>
            <person name="Allen A.E."/>
            <person name="Hazlebeck D."/>
            <person name="Allen E.E."/>
        </authorList>
    </citation>
    <scope>NUCLEOTIDE SEQUENCE</scope>
    <source>
        <strain evidence="1">Hildebrandi</strain>
    </source>
</reference>
<dbReference type="AlphaFoldDB" id="A0A9K3KGG7"/>
<gene>
    <name evidence="1" type="ORF">IV203_021228</name>
</gene>
<dbReference type="EMBL" id="JAGRRH010000024">
    <property type="protein sequence ID" value="KAG7343283.1"/>
    <property type="molecule type" value="Genomic_DNA"/>
</dbReference>
<keyword evidence="1" id="KW-0378">Hydrolase</keyword>
<proteinExistence type="predicted"/>
<keyword evidence="2" id="KW-1185">Reference proteome</keyword>
<dbReference type="PANTHER" id="PTHR18901:SF38">
    <property type="entry name" value="PSEUDOURIDINE-5'-PHOSPHATASE"/>
    <property type="match status" value="1"/>
</dbReference>
<comment type="caution">
    <text evidence="1">The sequence shown here is derived from an EMBL/GenBank/DDBJ whole genome shotgun (WGS) entry which is preliminary data.</text>
</comment>
<evidence type="ECO:0000313" key="1">
    <source>
        <dbReference type="EMBL" id="KAG7343283.1"/>
    </source>
</evidence>
<dbReference type="SFLD" id="SFLDG01129">
    <property type="entry name" value="C1.5:_HAD__Beta-PGM__Phosphata"/>
    <property type="match status" value="1"/>
</dbReference>
<organism evidence="1 2">
    <name type="scientific">Nitzschia inconspicua</name>
    <dbReference type="NCBI Taxonomy" id="303405"/>
    <lineage>
        <taxon>Eukaryota</taxon>
        <taxon>Sar</taxon>
        <taxon>Stramenopiles</taxon>
        <taxon>Ochrophyta</taxon>
        <taxon>Bacillariophyta</taxon>
        <taxon>Bacillariophyceae</taxon>
        <taxon>Bacillariophycidae</taxon>
        <taxon>Bacillariales</taxon>
        <taxon>Bacillariaceae</taxon>
        <taxon>Nitzschia</taxon>
    </lineage>
</organism>
<reference evidence="1" key="2">
    <citation type="submission" date="2021-04" db="EMBL/GenBank/DDBJ databases">
        <authorList>
            <person name="Podell S."/>
        </authorList>
    </citation>
    <scope>NUCLEOTIDE SEQUENCE</scope>
    <source>
        <strain evidence="1">Hildebrandi</strain>
    </source>
</reference>
<dbReference type="SFLD" id="SFLDS00003">
    <property type="entry name" value="Haloacid_Dehalogenase"/>
    <property type="match status" value="1"/>
</dbReference>
<dbReference type="NCBIfam" id="TIGR01509">
    <property type="entry name" value="HAD-SF-IA-v3"/>
    <property type="match status" value="1"/>
</dbReference>
<dbReference type="GO" id="GO:0016791">
    <property type="term" value="F:phosphatase activity"/>
    <property type="evidence" value="ECO:0007669"/>
    <property type="project" value="TreeGrafter"/>
</dbReference>
<dbReference type="InterPro" id="IPR006439">
    <property type="entry name" value="HAD-SF_hydro_IA"/>
</dbReference>
<accession>A0A9K3KGG7</accession>
<protein>
    <submittedName>
        <fullName evidence="1">HAD family hydrolase</fullName>
    </submittedName>
</protein>